<sequence length="104" mass="11594">MKKYLILIAGIIATIFGTGTLIWWATDVFALFSTNQFTGRMRSFDVEYWNAIAGAAILVAGSGLLKGIKTFIARQALNSFKKETEDILSDELTRKVFEQLKGLK</sequence>
<organism evidence="2">
    <name type="scientific">uncultured Caudovirales phage</name>
    <dbReference type="NCBI Taxonomy" id="2100421"/>
    <lineage>
        <taxon>Viruses</taxon>
        <taxon>Duplodnaviria</taxon>
        <taxon>Heunggongvirae</taxon>
        <taxon>Uroviricota</taxon>
        <taxon>Caudoviricetes</taxon>
        <taxon>Peduoviridae</taxon>
        <taxon>Maltschvirus</taxon>
        <taxon>Maltschvirus maltsch</taxon>
    </lineage>
</organism>
<keyword evidence="1" id="KW-0472">Membrane</keyword>
<reference evidence="2" key="1">
    <citation type="submission" date="2020-04" db="EMBL/GenBank/DDBJ databases">
        <authorList>
            <person name="Chiriac C."/>
            <person name="Salcher M."/>
            <person name="Ghai R."/>
            <person name="Kavagutti S V."/>
        </authorList>
    </citation>
    <scope>NUCLEOTIDE SEQUENCE</scope>
</reference>
<name>A0A6J5N8Z4_9CAUD</name>
<evidence type="ECO:0000313" key="2">
    <source>
        <dbReference type="EMBL" id="CAB4155599.1"/>
    </source>
</evidence>
<dbReference type="EMBL" id="LR796639">
    <property type="protein sequence ID" value="CAB4155599.1"/>
    <property type="molecule type" value="Genomic_DNA"/>
</dbReference>
<protein>
    <submittedName>
        <fullName evidence="2">Uncharacterized protein</fullName>
    </submittedName>
</protein>
<gene>
    <name evidence="2" type="ORF">UFOVP658_17</name>
</gene>
<accession>A0A6J5N8Z4</accession>
<evidence type="ECO:0000256" key="1">
    <source>
        <dbReference type="SAM" id="Phobius"/>
    </source>
</evidence>
<proteinExistence type="predicted"/>
<keyword evidence="1" id="KW-1133">Transmembrane helix</keyword>
<feature type="transmembrane region" description="Helical" evidence="1">
    <location>
        <begin position="46"/>
        <end position="65"/>
    </location>
</feature>
<keyword evidence="1" id="KW-0812">Transmembrane</keyword>
<feature type="transmembrane region" description="Helical" evidence="1">
    <location>
        <begin position="5"/>
        <end position="26"/>
    </location>
</feature>